<organism evidence="3">
    <name type="scientific">Vitis vinifera</name>
    <name type="common">Grape</name>
    <dbReference type="NCBI Taxonomy" id="29760"/>
    <lineage>
        <taxon>Eukaryota</taxon>
        <taxon>Viridiplantae</taxon>
        <taxon>Streptophyta</taxon>
        <taxon>Embryophyta</taxon>
        <taxon>Tracheophyta</taxon>
        <taxon>Spermatophyta</taxon>
        <taxon>Magnoliopsida</taxon>
        <taxon>eudicotyledons</taxon>
        <taxon>Gunneridae</taxon>
        <taxon>Pentapetalae</taxon>
        <taxon>rosids</taxon>
        <taxon>Vitales</taxon>
        <taxon>Vitaceae</taxon>
        <taxon>Viteae</taxon>
        <taxon>Vitis</taxon>
    </lineage>
</organism>
<protein>
    <recommendedName>
        <fullName evidence="2">Trs120/TRAPPC9 N-terminal domain-containing protein</fullName>
    </recommendedName>
</protein>
<dbReference type="GO" id="GO:0005794">
    <property type="term" value="C:Golgi apparatus"/>
    <property type="evidence" value="ECO:0007669"/>
    <property type="project" value="UniProtKB-SubCell"/>
</dbReference>
<evidence type="ECO:0000259" key="2">
    <source>
        <dbReference type="Pfam" id="PF08626"/>
    </source>
</evidence>
<dbReference type="PANTHER" id="PTHR21512:SF5">
    <property type="entry name" value="TRAFFICKING PROTEIN PARTICLE COMPLEX SUBUNIT 9"/>
    <property type="match status" value="1"/>
</dbReference>
<dbReference type="InterPro" id="IPR013935">
    <property type="entry name" value="Trs120_TRAPPC9"/>
</dbReference>
<proteinExistence type="predicted"/>
<evidence type="ECO:0000256" key="1">
    <source>
        <dbReference type="SAM" id="Phobius"/>
    </source>
</evidence>
<gene>
    <name evidence="3" type="ORF">VITISV_024254</name>
</gene>
<dbReference type="InterPro" id="IPR058563">
    <property type="entry name" value="Trs120_TRAPPC9_N"/>
</dbReference>
<feature type="domain" description="Trs120/TRAPPC9 N-terminal" evidence="2">
    <location>
        <begin position="9"/>
        <end position="138"/>
    </location>
</feature>
<accession>A5AG23</accession>
<reference evidence="3" key="1">
    <citation type="journal article" date="2007" name="PLoS ONE">
        <title>The first genome sequence of an elite grapevine cultivar (Pinot noir Vitis vinifera L.): coping with a highly heterozygous genome.</title>
        <authorList>
            <person name="Velasco R."/>
            <person name="Zharkikh A."/>
            <person name="Troggio M."/>
            <person name="Cartwright D.A."/>
            <person name="Cestaro A."/>
            <person name="Pruss D."/>
            <person name="Pindo M."/>
            <person name="FitzGerald L.M."/>
            <person name="Vezzulli S."/>
            <person name="Reid J."/>
            <person name="Malacarne G."/>
            <person name="Iliev D."/>
            <person name="Coppola G."/>
            <person name="Wardell B."/>
            <person name="Micheletti D."/>
            <person name="Macalma T."/>
            <person name="Facci M."/>
            <person name="Mitchell J.T."/>
            <person name="Perazzolli M."/>
            <person name="Eldredge G."/>
            <person name="Gatto P."/>
            <person name="Oyzerski R."/>
            <person name="Moretto M."/>
            <person name="Gutin N."/>
            <person name="Stefanini M."/>
            <person name="Chen Y."/>
            <person name="Segala C."/>
            <person name="Davenport C."/>
            <person name="Dematte L."/>
            <person name="Mraz A."/>
            <person name="Battilana J."/>
            <person name="Stormo K."/>
            <person name="Costa F."/>
            <person name="Tao Q."/>
            <person name="Si-Ammour A."/>
            <person name="Harkins T."/>
            <person name="Lackey A."/>
            <person name="Perbost C."/>
            <person name="Taillon B."/>
            <person name="Stella A."/>
            <person name="Solovyev V."/>
            <person name="Fawcett J.A."/>
            <person name="Sterck L."/>
            <person name="Vandepoele K."/>
            <person name="Grando S.M."/>
            <person name="Toppo S."/>
            <person name="Moser C."/>
            <person name="Lanchbury J."/>
            <person name="Bogden R."/>
            <person name="Skolnick M."/>
            <person name="Sgaramella V."/>
            <person name="Bhatnagar S.K."/>
            <person name="Fontana P."/>
            <person name="Gutin A."/>
            <person name="Van de Peer Y."/>
            <person name="Salamini F."/>
            <person name="Viola R."/>
        </authorList>
    </citation>
    <scope>NUCLEOTIDE SEQUENCE</scope>
</reference>
<keyword evidence="1" id="KW-0812">Transmembrane</keyword>
<dbReference type="PANTHER" id="PTHR21512">
    <property type="entry name" value="TRAFFICKING PROTEIN PARTICLE COMPLEX SUBUNIT 9"/>
    <property type="match status" value="1"/>
</dbReference>
<name>A5AG23_VITVI</name>
<keyword evidence="1" id="KW-1133">Transmembrane helix</keyword>
<keyword evidence="1" id="KW-0472">Membrane</keyword>
<dbReference type="Pfam" id="PF08626">
    <property type="entry name" value="TRAPPC9-Trs120"/>
    <property type="match status" value="1"/>
</dbReference>
<sequence>MEPDVSIETSSMIRVAVIPVGPVPPNHLRDYSAMLLRHCTISLSTISSFYTEHQKSPFSNQPWDTGSLRFKFMLGGSPSSPWEDFQSNRKILAVIGLCHCPSSPDLDAVVDQFAAACKGYPSALVQRCFGFCPGDSQETTSSTRLSLLVVLGPLGRVAQVGRGKKTNFSFPIHSAVYVFGAFVLILSLALL</sequence>
<evidence type="ECO:0000313" key="3">
    <source>
        <dbReference type="EMBL" id="CAN82119.1"/>
    </source>
</evidence>
<dbReference type="ExpressionAtlas" id="A5AG23">
    <property type="expression patterns" value="baseline and differential"/>
</dbReference>
<dbReference type="AlphaFoldDB" id="A5AG23"/>
<dbReference type="EMBL" id="AM425866">
    <property type="protein sequence ID" value="CAN82119.1"/>
    <property type="molecule type" value="Genomic_DNA"/>
</dbReference>
<feature type="transmembrane region" description="Helical" evidence="1">
    <location>
        <begin position="170"/>
        <end position="190"/>
    </location>
</feature>